<dbReference type="EMBL" id="MU268340">
    <property type="protein sequence ID" value="KAH7904862.1"/>
    <property type="molecule type" value="Genomic_DNA"/>
</dbReference>
<sequence length="186" mass="20673">MIRRYTYTHEEYEELFGPSKDAREYPAEGEVCWIKEDTPESHANELSGNGANVSTSDGDIPSLIEALEHLQLVQNQEVVSGDESTKETDLYQQLVAEIASLRALLGAVQKESQHHRNCPRFHENAHLSPSMLYPDGDNSSPAISTESTAHKSPRATNKNPAPRRPGSSRLPPHLVAAGFRMCHEEE</sequence>
<comment type="caution">
    <text evidence="1">The sequence shown here is derived from an EMBL/GenBank/DDBJ whole genome shotgun (WGS) entry which is preliminary data.</text>
</comment>
<keyword evidence="2" id="KW-1185">Reference proteome</keyword>
<evidence type="ECO:0000313" key="2">
    <source>
        <dbReference type="Proteomes" id="UP000790377"/>
    </source>
</evidence>
<gene>
    <name evidence="1" type="ORF">BJ138DRAFT_1119005</name>
</gene>
<evidence type="ECO:0000313" key="1">
    <source>
        <dbReference type="EMBL" id="KAH7904862.1"/>
    </source>
</evidence>
<dbReference type="Proteomes" id="UP000790377">
    <property type="component" value="Unassembled WGS sequence"/>
</dbReference>
<protein>
    <submittedName>
        <fullName evidence="1">Uncharacterized protein</fullName>
    </submittedName>
</protein>
<organism evidence="1 2">
    <name type="scientific">Hygrophoropsis aurantiaca</name>
    <dbReference type="NCBI Taxonomy" id="72124"/>
    <lineage>
        <taxon>Eukaryota</taxon>
        <taxon>Fungi</taxon>
        <taxon>Dikarya</taxon>
        <taxon>Basidiomycota</taxon>
        <taxon>Agaricomycotina</taxon>
        <taxon>Agaricomycetes</taxon>
        <taxon>Agaricomycetidae</taxon>
        <taxon>Boletales</taxon>
        <taxon>Coniophorineae</taxon>
        <taxon>Hygrophoropsidaceae</taxon>
        <taxon>Hygrophoropsis</taxon>
    </lineage>
</organism>
<proteinExistence type="predicted"/>
<reference evidence="1" key="1">
    <citation type="journal article" date="2021" name="New Phytol.">
        <title>Evolutionary innovations through gain and loss of genes in the ectomycorrhizal Boletales.</title>
        <authorList>
            <person name="Wu G."/>
            <person name="Miyauchi S."/>
            <person name="Morin E."/>
            <person name="Kuo A."/>
            <person name="Drula E."/>
            <person name="Varga T."/>
            <person name="Kohler A."/>
            <person name="Feng B."/>
            <person name="Cao Y."/>
            <person name="Lipzen A."/>
            <person name="Daum C."/>
            <person name="Hundley H."/>
            <person name="Pangilinan J."/>
            <person name="Johnson J."/>
            <person name="Barry K."/>
            <person name="LaButti K."/>
            <person name="Ng V."/>
            <person name="Ahrendt S."/>
            <person name="Min B."/>
            <person name="Choi I.G."/>
            <person name="Park H."/>
            <person name="Plett J.M."/>
            <person name="Magnuson J."/>
            <person name="Spatafora J.W."/>
            <person name="Nagy L.G."/>
            <person name="Henrissat B."/>
            <person name="Grigoriev I.V."/>
            <person name="Yang Z.L."/>
            <person name="Xu J."/>
            <person name="Martin F.M."/>
        </authorList>
    </citation>
    <scope>NUCLEOTIDE SEQUENCE</scope>
    <source>
        <strain evidence="1">ATCC 28755</strain>
    </source>
</reference>
<name>A0ACB7ZW21_9AGAM</name>
<accession>A0ACB7ZW21</accession>